<dbReference type="Pfam" id="PF03358">
    <property type="entry name" value="FMN_red"/>
    <property type="match status" value="1"/>
</dbReference>
<reference evidence="3 4" key="1">
    <citation type="journal article" date="2018" name="J. Microbiol.">
        <title>Salicibibacter kimchii gen. nov., sp. nov., a moderately halophilic and alkalitolerant bacterium in the family Bacillaceae, isolated from kimchi.</title>
        <authorList>
            <person name="Jang J.Y."/>
            <person name="Oh Y.J."/>
            <person name="Lim S.K."/>
            <person name="Park H.K."/>
            <person name="Lee C."/>
            <person name="Kim J.Y."/>
            <person name="Lee M.A."/>
            <person name="Choi H.J."/>
        </authorList>
    </citation>
    <scope>NUCLEOTIDE SEQUENCE [LARGE SCALE GENOMIC DNA]</scope>
    <source>
        <strain evidence="3 4">NKC1-1</strain>
    </source>
</reference>
<evidence type="ECO:0000256" key="1">
    <source>
        <dbReference type="ARBA" id="ARBA00009428"/>
    </source>
</evidence>
<dbReference type="PANTHER" id="PTHR30543">
    <property type="entry name" value="CHROMATE REDUCTASE"/>
    <property type="match status" value="1"/>
</dbReference>
<dbReference type="SUPFAM" id="SSF52218">
    <property type="entry name" value="Flavoproteins"/>
    <property type="match status" value="1"/>
</dbReference>
<dbReference type="GO" id="GO:0010181">
    <property type="term" value="F:FMN binding"/>
    <property type="evidence" value="ECO:0007669"/>
    <property type="project" value="TreeGrafter"/>
</dbReference>
<dbReference type="InterPro" id="IPR029039">
    <property type="entry name" value="Flavoprotein-like_sf"/>
</dbReference>
<dbReference type="RefSeq" id="WP_114371685.1">
    <property type="nucleotide sequence ID" value="NZ_CP031092.1"/>
</dbReference>
<feature type="domain" description="NADPH-dependent FMN reductase-like" evidence="2">
    <location>
        <begin position="7"/>
        <end position="153"/>
    </location>
</feature>
<gene>
    <name evidence="3" type="ORF">DT065_06090</name>
</gene>
<comment type="similarity">
    <text evidence="1">Belongs to the azoreductase type 2 family.</text>
</comment>
<dbReference type="GO" id="GO:0005829">
    <property type="term" value="C:cytosol"/>
    <property type="evidence" value="ECO:0007669"/>
    <property type="project" value="TreeGrafter"/>
</dbReference>
<organism evidence="3 4">
    <name type="scientific">Salicibibacter kimchii</name>
    <dbReference type="NCBI Taxonomy" id="2099786"/>
    <lineage>
        <taxon>Bacteria</taxon>
        <taxon>Bacillati</taxon>
        <taxon>Bacillota</taxon>
        <taxon>Bacilli</taxon>
        <taxon>Bacillales</taxon>
        <taxon>Bacillaceae</taxon>
        <taxon>Salicibibacter</taxon>
    </lineage>
</organism>
<dbReference type="OrthoDB" id="9812295at2"/>
<evidence type="ECO:0000313" key="3">
    <source>
        <dbReference type="EMBL" id="AXF55632.1"/>
    </source>
</evidence>
<dbReference type="PANTHER" id="PTHR30543:SF21">
    <property type="entry name" value="NAD(P)H-DEPENDENT FMN REDUCTASE LOT6"/>
    <property type="match status" value="1"/>
</dbReference>
<dbReference type="AlphaFoldDB" id="A0A345BXF1"/>
<dbReference type="Proteomes" id="UP000252100">
    <property type="component" value="Chromosome"/>
</dbReference>
<proteinExistence type="inferred from homology"/>
<dbReference type="Gene3D" id="3.40.50.360">
    <property type="match status" value="1"/>
</dbReference>
<dbReference type="InterPro" id="IPR005025">
    <property type="entry name" value="FMN_Rdtase-like_dom"/>
</dbReference>
<evidence type="ECO:0000313" key="4">
    <source>
        <dbReference type="Proteomes" id="UP000252100"/>
    </source>
</evidence>
<accession>A0A345BXF1</accession>
<sequence length="187" mass="20147">MMAKAQRIIGISGSLRKDSFNRHVLAAATEFTETDVTLHTYDLAAIPLFNGDLEDGGDPASVADFKRAIAESDGLFIVTPEYHHGMPGVLKNAIDWAGSDANHNVLKDMPAAMIGASPTMFGTAFSQQQLKQSLVAAGASVMQQPSVFIAHANKKIDENGVITNEDTKAMITSSLRAFSEWIDHKQT</sequence>
<dbReference type="EMBL" id="CP031092">
    <property type="protein sequence ID" value="AXF55632.1"/>
    <property type="molecule type" value="Genomic_DNA"/>
</dbReference>
<dbReference type="GO" id="GO:0016491">
    <property type="term" value="F:oxidoreductase activity"/>
    <property type="evidence" value="ECO:0007669"/>
    <property type="project" value="InterPro"/>
</dbReference>
<dbReference type="InterPro" id="IPR050712">
    <property type="entry name" value="NAD(P)H-dep_reductase"/>
</dbReference>
<name>A0A345BXF1_9BACI</name>
<protein>
    <submittedName>
        <fullName evidence="3">NAD(P)H-dependent oxidoreductase</fullName>
    </submittedName>
</protein>
<dbReference type="KEGG" id="rue:DT065_06090"/>
<keyword evidence="4" id="KW-1185">Reference proteome</keyword>
<evidence type="ECO:0000259" key="2">
    <source>
        <dbReference type="Pfam" id="PF03358"/>
    </source>
</evidence>